<protein>
    <recommendedName>
        <fullName evidence="5">Receptor ligand binding region domain-containing protein</fullName>
    </recommendedName>
</protein>
<keyword evidence="7" id="KW-1185">Reference proteome</keyword>
<organism evidence="6 7">
    <name type="scientific">Porites evermanni</name>
    <dbReference type="NCBI Taxonomy" id="104178"/>
    <lineage>
        <taxon>Eukaryota</taxon>
        <taxon>Metazoa</taxon>
        <taxon>Cnidaria</taxon>
        <taxon>Anthozoa</taxon>
        <taxon>Hexacorallia</taxon>
        <taxon>Scleractinia</taxon>
        <taxon>Fungiina</taxon>
        <taxon>Poritidae</taxon>
        <taxon>Porites</taxon>
    </lineage>
</organism>
<reference evidence="6 7" key="1">
    <citation type="submission" date="2022-05" db="EMBL/GenBank/DDBJ databases">
        <authorList>
            <consortium name="Genoscope - CEA"/>
            <person name="William W."/>
        </authorList>
    </citation>
    <scope>NUCLEOTIDE SEQUENCE [LARGE SCALE GENOMIC DNA]</scope>
</reference>
<dbReference type="Proteomes" id="UP001159427">
    <property type="component" value="Unassembled WGS sequence"/>
</dbReference>
<dbReference type="InterPro" id="IPR001828">
    <property type="entry name" value="ANF_lig-bd_rcpt"/>
</dbReference>
<dbReference type="InterPro" id="IPR052612">
    <property type="entry name" value="ANP_Clearance_Receptor"/>
</dbReference>
<evidence type="ECO:0000256" key="2">
    <source>
        <dbReference type="ARBA" id="ARBA00022692"/>
    </source>
</evidence>
<dbReference type="EMBL" id="CALNXI010003947">
    <property type="protein sequence ID" value="CAH3194711.1"/>
    <property type="molecule type" value="Genomic_DNA"/>
</dbReference>
<comment type="caution">
    <text evidence="6">The sequence shown here is derived from an EMBL/GenBank/DDBJ whole genome shotgun (WGS) entry which is preliminary data.</text>
</comment>
<evidence type="ECO:0000259" key="5">
    <source>
        <dbReference type="Pfam" id="PF01094"/>
    </source>
</evidence>
<keyword evidence="4" id="KW-0472">Membrane</keyword>
<comment type="subcellular location">
    <subcellularLocation>
        <location evidence="1">Membrane</location>
    </subcellularLocation>
</comment>
<keyword evidence="2" id="KW-0812">Transmembrane</keyword>
<proteinExistence type="predicted"/>
<evidence type="ECO:0000256" key="4">
    <source>
        <dbReference type="ARBA" id="ARBA00023136"/>
    </source>
</evidence>
<dbReference type="Pfam" id="PF01094">
    <property type="entry name" value="ANF_receptor"/>
    <property type="match status" value="1"/>
</dbReference>
<evidence type="ECO:0000256" key="3">
    <source>
        <dbReference type="ARBA" id="ARBA00022989"/>
    </source>
</evidence>
<gene>
    <name evidence="6" type="ORF">PEVE_00028442</name>
</gene>
<feature type="domain" description="Receptor ligand binding region" evidence="5">
    <location>
        <begin position="12"/>
        <end position="182"/>
    </location>
</feature>
<accession>A0ABN8ST86</accession>
<dbReference type="PANTHER" id="PTHR44755">
    <property type="entry name" value="NATRIURETIC PEPTIDE RECEPTOR 3-RELATED"/>
    <property type="match status" value="1"/>
</dbReference>
<dbReference type="Gene3D" id="3.40.50.2300">
    <property type="match status" value="2"/>
</dbReference>
<keyword evidence="3" id="KW-1133">Transmembrane helix</keyword>
<name>A0ABN8ST86_9CNID</name>
<evidence type="ECO:0000256" key="1">
    <source>
        <dbReference type="ARBA" id="ARBA00004370"/>
    </source>
</evidence>
<dbReference type="SUPFAM" id="SSF53822">
    <property type="entry name" value="Periplasmic binding protein-like I"/>
    <property type="match status" value="1"/>
</dbReference>
<evidence type="ECO:0000313" key="7">
    <source>
        <dbReference type="Proteomes" id="UP001159427"/>
    </source>
</evidence>
<dbReference type="InterPro" id="IPR028082">
    <property type="entry name" value="Peripla_BP_I"/>
</dbReference>
<evidence type="ECO:0000313" key="6">
    <source>
        <dbReference type="EMBL" id="CAH3194711.1"/>
    </source>
</evidence>
<sequence>MTGYWPIGKTSASAITIAVDKINNDPTLLLGYNMTFLWNDSMCLAAEGLNQAVEFRISGVDAIIGDGCDIICEPAAILAASWNLPMISWGCESSKLSEKSIYQTFARTVGSFSKMGDLFMSVLGYFRWKSIGIIASTESIWQLAMSGLMKVFLENDIEIRYLHTLNPGHVLVTEREEYKSMLALAKETARSKRYN</sequence>
<dbReference type="PANTHER" id="PTHR44755:SF8">
    <property type="entry name" value="RECEPTOR LIGAND BINDING REGION DOMAIN-CONTAINING PROTEIN"/>
    <property type="match status" value="1"/>
</dbReference>